<dbReference type="SMART" id="SM00100">
    <property type="entry name" value="cNMP"/>
    <property type="match status" value="1"/>
</dbReference>
<dbReference type="InterPro" id="IPR050397">
    <property type="entry name" value="Env_Response_Regulators"/>
</dbReference>
<feature type="domain" description="Cyclic nucleotide-binding" evidence="4">
    <location>
        <begin position="12"/>
        <end position="120"/>
    </location>
</feature>
<keyword evidence="3" id="KW-0804">Transcription</keyword>
<protein>
    <submittedName>
        <fullName evidence="6">Crp/Fnr family transcriptional regulator</fullName>
    </submittedName>
</protein>
<comment type="caution">
    <text evidence="6">The sequence shown here is derived from an EMBL/GenBank/DDBJ whole genome shotgun (WGS) entry which is preliminary data.</text>
</comment>
<accession>A0A8J7FGF8</accession>
<reference evidence="6" key="1">
    <citation type="submission" date="2020-10" db="EMBL/GenBank/DDBJ databases">
        <authorList>
            <person name="Castelo-Branco R."/>
            <person name="Eusebio N."/>
            <person name="Adriana R."/>
            <person name="Vieira A."/>
            <person name="Brugerolle De Fraissinette N."/>
            <person name="Rezende De Castro R."/>
            <person name="Schneider M.P."/>
            <person name="Vasconcelos V."/>
            <person name="Leao P.N."/>
        </authorList>
    </citation>
    <scope>NUCLEOTIDE SEQUENCE</scope>
    <source>
        <strain evidence="6">LEGE 06105</strain>
    </source>
</reference>
<evidence type="ECO:0000259" key="4">
    <source>
        <dbReference type="PROSITE" id="PS50042"/>
    </source>
</evidence>
<keyword evidence="2" id="KW-0238">DNA-binding</keyword>
<dbReference type="EMBL" id="JADEWL010000034">
    <property type="protein sequence ID" value="MBE9213476.1"/>
    <property type="molecule type" value="Genomic_DNA"/>
</dbReference>
<dbReference type="PROSITE" id="PS50042">
    <property type="entry name" value="CNMP_BINDING_3"/>
    <property type="match status" value="1"/>
</dbReference>
<evidence type="ECO:0000313" key="6">
    <source>
        <dbReference type="EMBL" id="MBE9213476.1"/>
    </source>
</evidence>
<dbReference type="AlphaFoldDB" id="A0A8J7FGF8"/>
<keyword evidence="1" id="KW-0805">Transcription regulation</keyword>
<evidence type="ECO:0000256" key="2">
    <source>
        <dbReference type="ARBA" id="ARBA00023125"/>
    </source>
</evidence>
<dbReference type="InterPro" id="IPR012318">
    <property type="entry name" value="HTH_CRP"/>
</dbReference>
<dbReference type="SUPFAM" id="SSF51206">
    <property type="entry name" value="cAMP-binding domain-like"/>
    <property type="match status" value="1"/>
</dbReference>
<feature type="domain" description="HTH crp-type" evidence="5">
    <location>
        <begin position="134"/>
        <end position="199"/>
    </location>
</feature>
<evidence type="ECO:0000259" key="5">
    <source>
        <dbReference type="PROSITE" id="PS51063"/>
    </source>
</evidence>
<dbReference type="PANTHER" id="PTHR24567:SF74">
    <property type="entry name" value="HTH-TYPE TRANSCRIPTIONAL REGULATOR ARCR"/>
    <property type="match status" value="1"/>
</dbReference>
<dbReference type="Pfam" id="PF13545">
    <property type="entry name" value="HTH_Crp_2"/>
    <property type="match status" value="1"/>
</dbReference>
<dbReference type="PANTHER" id="PTHR24567">
    <property type="entry name" value="CRP FAMILY TRANSCRIPTIONAL REGULATORY PROTEIN"/>
    <property type="match status" value="1"/>
</dbReference>
<dbReference type="SMART" id="SM00419">
    <property type="entry name" value="HTH_CRP"/>
    <property type="match status" value="1"/>
</dbReference>
<dbReference type="GO" id="GO:0003677">
    <property type="term" value="F:DNA binding"/>
    <property type="evidence" value="ECO:0007669"/>
    <property type="project" value="UniProtKB-KW"/>
</dbReference>
<evidence type="ECO:0000256" key="1">
    <source>
        <dbReference type="ARBA" id="ARBA00023015"/>
    </source>
</evidence>
<dbReference type="RefSeq" id="WP_193920427.1">
    <property type="nucleotide sequence ID" value="NZ_JADEWL010000034.1"/>
</dbReference>
<dbReference type="GO" id="GO:0005829">
    <property type="term" value="C:cytosol"/>
    <property type="evidence" value="ECO:0007669"/>
    <property type="project" value="TreeGrafter"/>
</dbReference>
<dbReference type="InterPro" id="IPR018490">
    <property type="entry name" value="cNMP-bd_dom_sf"/>
</dbReference>
<keyword evidence="7" id="KW-1185">Reference proteome</keyword>
<dbReference type="Pfam" id="PF00027">
    <property type="entry name" value="cNMP_binding"/>
    <property type="match status" value="1"/>
</dbReference>
<gene>
    <name evidence="6" type="ORF">IQ247_12490</name>
</gene>
<dbReference type="CDD" id="cd00038">
    <property type="entry name" value="CAP_ED"/>
    <property type="match status" value="1"/>
</dbReference>
<dbReference type="Proteomes" id="UP000620559">
    <property type="component" value="Unassembled WGS sequence"/>
</dbReference>
<dbReference type="InterPro" id="IPR000595">
    <property type="entry name" value="cNMP-bd_dom"/>
</dbReference>
<name>A0A8J7FGF8_9CYAN</name>
<evidence type="ECO:0000313" key="7">
    <source>
        <dbReference type="Proteomes" id="UP000620559"/>
    </source>
</evidence>
<dbReference type="PROSITE" id="PS51063">
    <property type="entry name" value="HTH_CRP_2"/>
    <property type="match status" value="1"/>
</dbReference>
<dbReference type="GO" id="GO:0003700">
    <property type="term" value="F:DNA-binding transcription factor activity"/>
    <property type="evidence" value="ECO:0007669"/>
    <property type="project" value="TreeGrafter"/>
</dbReference>
<dbReference type="InterPro" id="IPR014710">
    <property type="entry name" value="RmlC-like_jellyroll"/>
</dbReference>
<evidence type="ECO:0000256" key="3">
    <source>
        <dbReference type="ARBA" id="ARBA00023163"/>
    </source>
</evidence>
<dbReference type="SUPFAM" id="SSF46785">
    <property type="entry name" value="Winged helix' DNA-binding domain"/>
    <property type="match status" value="1"/>
</dbReference>
<dbReference type="Gene3D" id="2.60.120.10">
    <property type="entry name" value="Jelly Rolls"/>
    <property type="match status" value="1"/>
</dbReference>
<sequence length="199" mass="22795">MSSFKIKDLPKNLLAAMTHHNLADGEILFYQNEVANAVFVVDYGCIKLIHYIDDGTTVNHYAVKPGEYFAEVALFNETYVCSAIAKNLTRVISFPKQLFLDALHSDANLSRKFTEQLARRLHQTKLLLELRGIRSARDRFLHYLQVMIPPDQTTLDLEQPLKDVASDIGITPEALSRVLSQLQNEGILTRFKRKIIFRY</sequence>
<dbReference type="InterPro" id="IPR036390">
    <property type="entry name" value="WH_DNA-bd_sf"/>
</dbReference>
<proteinExistence type="predicted"/>
<organism evidence="6 7">
    <name type="scientific">Plectonema cf. radiosum LEGE 06105</name>
    <dbReference type="NCBI Taxonomy" id="945769"/>
    <lineage>
        <taxon>Bacteria</taxon>
        <taxon>Bacillati</taxon>
        <taxon>Cyanobacteriota</taxon>
        <taxon>Cyanophyceae</taxon>
        <taxon>Oscillatoriophycideae</taxon>
        <taxon>Oscillatoriales</taxon>
        <taxon>Microcoleaceae</taxon>
        <taxon>Plectonema</taxon>
    </lineage>
</organism>